<dbReference type="Pfam" id="PF00011">
    <property type="entry name" value="HSP20"/>
    <property type="match status" value="1"/>
</dbReference>
<dbReference type="SUPFAM" id="SSF49764">
    <property type="entry name" value="HSP20-like chaperones"/>
    <property type="match status" value="1"/>
</dbReference>
<reference evidence="8" key="1">
    <citation type="submission" date="2020-05" db="EMBL/GenBank/DDBJ databases">
        <authorList>
            <person name="Chiriac C."/>
            <person name="Salcher M."/>
            <person name="Ghai R."/>
            <person name="Kavagutti S V."/>
        </authorList>
    </citation>
    <scope>NUCLEOTIDE SEQUENCE</scope>
</reference>
<accession>A0A6J5T4K6</accession>
<keyword evidence="1 8" id="KW-0346">Stress response</keyword>
<organism evidence="8">
    <name type="scientific">uncultured Caudovirales phage</name>
    <dbReference type="NCBI Taxonomy" id="2100421"/>
    <lineage>
        <taxon>Viruses</taxon>
        <taxon>Duplodnaviria</taxon>
        <taxon>Heunggongvirae</taxon>
        <taxon>Uroviricota</taxon>
        <taxon>Caudoviricetes</taxon>
        <taxon>Peduoviridae</taxon>
        <taxon>Maltschvirus</taxon>
        <taxon>Maltschvirus maltsch</taxon>
    </lineage>
</organism>
<sequence length="162" mass="18232">MSINKIPHFDPFTFNIADMTKTAIGFDDIFKKMNQITESLPKIPTYPPYNIRKIDDTKYVIEVAVAGFGSQDIEVEIDEGTLTIKGSTNASTFPASEYLFKGIADRAFTRKFSLADTIIVKDADLMNGMLKVMLERLIPEDKKPKKVKINDGSVSEKQFLKD</sequence>
<name>A0A6J5T4K6_9CAUD</name>
<dbReference type="CDD" id="cd06470">
    <property type="entry name" value="ACD_IbpA-B_like"/>
    <property type="match status" value="1"/>
</dbReference>
<proteinExistence type="predicted"/>
<evidence type="ECO:0000313" key="9">
    <source>
        <dbReference type="EMBL" id="CAB5227738.1"/>
    </source>
</evidence>
<evidence type="ECO:0000313" key="7">
    <source>
        <dbReference type="EMBL" id="CAB4210696.1"/>
    </source>
</evidence>
<dbReference type="EMBL" id="LR797021">
    <property type="protein sequence ID" value="CAB4181905.1"/>
    <property type="molecule type" value="Genomic_DNA"/>
</dbReference>
<evidence type="ECO:0000313" key="5">
    <source>
        <dbReference type="EMBL" id="CAB4181905.1"/>
    </source>
</evidence>
<dbReference type="EMBL" id="LR796945">
    <property type="protein sequence ID" value="CAB4176529.1"/>
    <property type="molecule type" value="Genomic_DNA"/>
</dbReference>
<gene>
    <name evidence="5" type="ORF">UFOVP1065_73</name>
    <name evidence="6" type="ORF">UFOVP1198_42</name>
    <name evidence="7" type="ORF">UFOVP1418_34</name>
    <name evidence="9" type="ORF">UFOVP1524_116</name>
    <name evidence="8" type="ORF">UFOVP1651_116</name>
    <name evidence="3" type="ORF">UFOVP908_94</name>
    <name evidence="4" type="ORF">UFOVP990_42</name>
</gene>
<dbReference type="EMBL" id="LR798378">
    <property type="protein sequence ID" value="CAB5227738.1"/>
    <property type="molecule type" value="Genomic_DNA"/>
</dbReference>
<evidence type="ECO:0000256" key="1">
    <source>
        <dbReference type="ARBA" id="ARBA00023016"/>
    </source>
</evidence>
<evidence type="ECO:0000313" key="3">
    <source>
        <dbReference type="EMBL" id="CAB4170590.1"/>
    </source>
</evidence>
<dbReference type="Gene3D" id="2.60.40.790">
    <property type="match status" value="1"/>
</dbReference>
<dbReference type="InterPro" id="IPR037913">
    <property type="entry name" value="ACD_IbpA/B"/>
</dbReference>
<feature type="domain" description="SHSP" evidence="2">
    <location>
        <begin position="40"/>
        <end position="152"/>
    </location>
</feature>
<evidence type="ECO:0000313" key="8">
    <source>
        <dbReference type="EMBL" id="CAB4222702.1"/>
    </source>
</evidence>
<dbReference type="PROSITE" id="PS01031">
    <property type="entry name" value="SHSP"/>
    <property type="match status" value="1"/>
</dbReference>
<dbReference type="PANTHER" id="PTHR47062">
    <property type="match status" value="1"/>
</dbReference>
<dbReference type="EMBL" id="LR797157">
    <property type="protein sequence ID" value="CAB4190217.1"/>
    <property type="molecule type" value="Genomic_DNA"/>
</dbReference>
<evidence type="ECO:0000313" key="6">
    <source>
        <dbReference type="EMBL" id="CAB4190217.1"/>
    </source>
</evidence>
<protein>
    <submittedName>
        <fullName evidence="8">IbpA Molecular chaperone (Small heat shock protein)</fullName>
    </submittedName>
</protein>
<dbReference type="EMBL" id="LR797369">
    <property type="protein sequence ID" value="CAB4210696.1"/>
    <property type="molecule type" value="Genomic_DNA"/>
</dbReference>
<dbReference type="InterPro" id="IPR002068">
    <property type="entry name" value="A-crystallin/Hsp20_dom"/>
</dbReference>
<dbReference type="PANTHER" id="PTHR47062:SF1">
    <property type="entry name" value="SMALL HEAT SHOCK PROTEIN IBPA"/>
    <property type="match status" value="1"/>
</dbReference>
<dbReference type="EMBL" id="LR797518">
    <property type="protein sequence ID" value="CAB4222702.1"/>
    <property type="molecule type" value="Genomic_DNA"/>
</dbReference>
<dbReference type="EMBL" id="LR796860">
    <property type="protein sequence ID" value="CAB4170590.1"/>
    <property type="molecule type" value="Genomic_DNA"/>
</dbReference>
<evidence type="ECO:0000313" key="4">
    <source>
        <dbReference type="EMBL" id="CAB4176529.1"/>
    </source>
</evidence>
<dbReference type="InterPro" id="IPR008978">
    <property type="entry name" value="HSP20-like_chaperone"/>
</dbReference>
<evidence type="ECO:0000259" key="2">
    <source>
        <dbReference type="PROSITE" id="PS01031"/>
    </source>
</evidence>